<name>A0A3G5A7N8_9VIRU</name>
<protein>
    <submittedName>
        <fullName evidence="1">Uncharacterized protein</fullName>
    </submittedName>
</protein>
<gene>
    <name evidence="1" type="ORF">Hyperionvirus5_51</name>
</gene>
<proteinExistence type="predicted"/>
<sequence>MECTEIGLGPSNGQIWRMAAAKCWEQRENIDQLCRRGKPYWGKFLQSGQSWGRIRSEWFNPLGWRFGNPEGHFT</sequence>
<accession>A0A3G5A7N8</accession>
<reference evidence="1" key="1">
    <citation type="submission" date="2018-10" db="EMBL/GenBank/DDBJ databases">
        <title>Hidden diversity of soil giant viruses.</title>
        <authorList>
            <person name="Schulz F."/>
            <person name="Alteio L."/>
            <person name="Goudeau D."/>
            <person name="Ryan E.M."/>
            <person name="Malmstrom R.R."/>
            <person name="Blanchard J."/>
            <person name="Woyke T."/>
        </authorList>
    </citation>
    <scope>NUCLEOTIDE SEQUENCE</scope>
    <source>
        <strain evidence="1">HYV1</strain>
    </source>
</reference>
<evidence type="ECO:0000313" key="1">
    <source>
        <dbReference type="EMBL" id="AYV83245.1"/>
    </source>
</evidence>
<dbReference type="EMBL" id="MK072387">
    <property type="protein sequence ID" value="AYV83245.1"/>
    <property type="molecule type" value="Genomic_DNA"/>
</dbReference>
<organism evidence="1">
    <name type="scientific">Hyperionvirus sp</name>
    <dbReference type="NCBI Taxonomy" id="2487770"/>
    <lineage>
        <taxon>Viruses</taxon>
        <taxon>Varidnaviria</taxon>
        <taxon>Bamfordvirae</taxon>
        <taxon>Nucleocytoviricota</taxon>
        <taxon>Megaviricetes</taxon>
        <taxon>Imitervirales</taxon>
        <taxon>Mimiviridae</taxon>
        <taxon>Klosneuvirinae</taxon>
    </lineage>
</organism>